<evidence type="ECO:0000313" key="1">
    <source>
        <dbReference type="EMBL" id="GGI53878.1"/>
    </source>
</evidence>
<dbReference type="Proteomes" id="UP000627205">
    <property type="component" value="Unassembled WGS sequence"/>
</dbReference>
<reference evidence="1" key="2">
    <citation type="submission" date="2020-09" db="EMBL/GenBank/DDBJ databases">
        <authorList>
            <person name="Sun Q."/>
            <person name="Sedlacek I."/>
        </authorList>
    </citation>
    <scope>NUCLEOTIDE SEQUENCE</scope>
    <source>
        <strain evidence="1">CCM 7664</strain>
    </source>
</reference>
<sequence length="345" mass="39853">MKSSTNTFTIIVRSPGRQHEEAWDVIEPREIVFWKAAASKLANRNYHHKNCVAEVNLDWTPLIRRLARDHNLLIPVRTGKPTSINWYTKLQRPLRLKATCVITGTNNLSSYPWYPKFFIEYFLYEVFMIVNLTFPGSGEFLNFEVQGMDRPSNQRLGLSAFYFSEWMIQTVEGKSPKAKILDLDQTIDWFSKVNPHVTQKAENNTQKALYATYQLCQSNGQIDFVLWLFNALESLLSTKVGENFSGIVRRTNSLLELGEKQKNHCQKILRKLYDLRSSFVHGGYEAPHPLHNEPIDPRLNDDYMKMLLLSIEGFAILGALLQALIEKQIPFVAFEERVIATHNNI</sequence>
<gene>
    <name evidence="1" type="ORF">GCM10011430_10520</name>
</gene>
<organism evidence="1 2">
    <name type="scientific">Oxalicibacterium solurbis</name>
    <dbReference type="NCBI Taxonomy" id="69280"/>
    <lineage>
        <taxon>Bacteria</taxon>
        <taxon>Pseudomonadati</taxon>
        <taxon>Pseudomonadota</taxon>
        <taxon>Betaproteobacteria</taxon>
        <taxon>Burkholderiales</taxon>
        <taxon>Oxalobacteraceae</taxon>
        <taxon>Oxalicibacterium</taxon>
    </lineage>
</organism>
<reference evidence="1" key="1">
    <citation type="journal article" date="2014" name="Int. J. Syst. Evol. Microbiol.">
        <title>Complete genome sequence of Corynebacterium casei LMG S-19264T (=DSM 44701T), isolated from a smear-ripened cheese.</title>
        <authorList>
            <consortium name="US DOE Joint Genome Institute (JGI-PGF)"/>
            <person name="Walter F."/>
            <person name="Albersmeier A."/>
            <person name="Kalinowski J."/>
            <person name="Ruckert C."/>
        </authorList>
    </citation>
    <scope>NUCLEOTIDE SEQUENCE</scope>
    <source>
        <strain evidence="1">CCM 7664</strain>
    </source>
</reference>
<evidence type="ECO:0008006" key="3">
    <source>
        <dbReference type="Google" id="ProtNLM"/>
    </source>
</evidence>
<protein>
    <recommendedName>
        <fullName evidence="3">Apea-like HEPN domain-containing protein</fullName>
    </recommendedName>
</protein>
<dbReference type="EMBL" id="BMDP01000001">
    <property type="protein sequence ID" value="GGI53878.1"/>
    <property type="molecule type" value="Genomic_DNA"/>
</dbReference>
<comment type="caution">
    <text evidence="1">The sequence shown here is derived from an EMBL/GenBank/DDBJ whole genome shotgun (WGS) entry which is preliminary data.</text>
</comment>
<dbReference type="AlphaFoldDB" id="A0A8J3F5Q8"/>
<dbReference type="RefSeq" id="WP_188419889.1">
    <property type="nucleotide sequence ID" value="NZ_BMDP01000001.1"/>
</dbReference>
<accession>A0A8J3F5Q8</accession>
<name>A0A8J3F5Q8_9BURK</name>
<keyword evidence="2" id="KW-1185">Reference proteome</keyword>
<evidence type="ECO:0000313" key="2">
    <source>
        <dbReference type="Proteomes" id="UP000627205"/>
    </source>
</evidence>
<proteinExistence type="predicted"/>